<dbReference type="AlphaFoldDB" id="A0A0E9W5C3"/>
<reference evidence="1" key="2">
    <citation type="journal article" date="2015" name="Fish Shellfish Immunol.">
        <title>Early steps in the European eel (Anguilla anguilla)-Vibrio vulnificus interaction in the gills: Role of the RtxA13 toxin.</title>
        <authorList>
            <person name="Callol A."/>
            <person name="Pajuelo D."/>
            <person name="Ebbesson L."/>
            <person name="Teles M."/>
            <person name="MacKenzie S."/>
            <person name="Amaro C."/>
        </authorList>
    </citation>
    <scope>NUCLEOTIDE SEQUENCE</scope>
</reference>
<name>A0A0E9W5C3_ANGAN</name>
<protein>
    <submittedName>
        <fullName evidence="1">Uncharacterized protein</fullName>
    </submittedName>
</protein>
<accession>A0A0E9W5C3</accession>
<dbReference type="EMBL" id="GBXM01023008">
    <property type="protein sequence ID" value="JAH85569.1"/>
    <property type="molecule type" value="Transcribed_RNA"/>
</dbReference>
<proteinExistence type="predicted"/>
<sequence length="47" mass="5572">MCLYHFIGRSRINSTRRTEHNWKAHMVLFTQSPPDCIVSIICQHTQD</sequence>
<reference evidence="1" key="1">
    <citation type="submission" date="2014-11" db="EMBL/GenBank/DDBJ databases">
        <authorList>
            <person name="Amaro Gonzalez C."/>
        </authorList>
    </citation>
    <scope>NUCLEOTIDE SEQUENCE</scope>
</reference>
<organism evidence="1">
    <name type="scientific">Anguilla anguilla</name>
    <name type="common">European freshwater eel</name>
    <name type="synonym">Muraena anguilla</name>
    <dbReference type="NCBI Taxonomy" id="7936"/>
    <lineage>
        <taxon>Eukaryota</taxon>
        <taxon>Metazoa</taxon>
        <taxon>Chordata</taxon>
        <taxon>Craniata</taxon>
        <taxon>Vertebrata</taxon>
        <taxon>Euteleostomi</taxon>
        <taxon>Actinopterygii</taxon>
        <taxon>Neopterygii</taxon>
        <taxon>Teleostei</taxon>
        <taxon>Anguilliformes</taxon>
        <taxon>Anguillidae</taxon>
        <taxon>Anguilla</taxon>
    </lineage>
</organism>
<evidence type="ECO:0000313" key="1">
    <source>
        <dbReference type="EMBL" id="JAH85569.1"/>
    </source>
</evidence>